<dbReference type="PANTHER" id="PTHR16943:SF8">
    <property type="entry name" value="2-METHYLCITRATE DEHYDRATASE"/>
    <property type="match status" value="1"/>
</dbReference>
<accession>A0A7Y0L2S1</accession>
<reference evidence="4 5" key="1">
    <citation type="submission" date="2020-04" db="EMBL/GenBank/DDBJ databases">
        <authorList>
            <person name="Zhang R."/>
            <person name="Schippers A."/>
        </authorList>
    </citation>
    <scope>NUCLEOTIDE SEQUENCE [LARGE SCALE GENOMIC DNA]</scope>
    <source>
        <strain evidence="4 5">DSM 109850</strain>
    </source>
</reference>
<dbReference type="InterPro" id="IPR042183">
    <property type="entry name" value="MmgE/PrpD_sf_1"/>
</dbReference>
<organism evidence="4 5">
    <name type="scientific">Sulfobacillus harzensis</name>
    <dbReference type="NCBI Taxonomy" id="2729629"/>
    <lineage>
        <taxon>Bacteria</taxon>
        <taxon>Bacillati</taxon>
        <taxon>Bacillota</taxon>
        <taxon>Clostridia</taxon>
        <taxon>Eubacteriales</taxon>
        <taxon>Clostridiales Family XVII. Incertae Sedis</taxon>
        <taxon>Sulfobacillus</taxon>
    </lineage>
</organism>
<evidence type="ECO:0000313" key="4">
    <source>
        <dbReference type="EMBL" id="NMP22229.1"/>
    </source>
</evidence>
<dbReference type="SUPFAM" id="SSF103378">
    <property type="entry name" value="2-methylcitrate dehydratase PrpD"/>
    <property type="match status" value="1"/>
</dbReference>
<dbReference type="InterPro" id="IPR045336">
    <property type="entry name" value="MmgE_PrpD_N"/>
</dbReference>
<evidence type="ECO:0000313" key="5">
    <source>
        <dbReference type="Proteomes" id="UP000533476"/>
    </source>
</evidence>
<gene>
    <name evidence="4" type="ORF">HIJ39_07670</name>
</gene>
<dbReference type="InterPro" id="IPR005656">
    <property type="entry name" value="MmgE_PrpD"/>
</dbReference>
<keyword evidence="5" id="KW-1185">Reference proteome</keyword>
<dbReference type="Pfam" id="PF03972">
    <property type="entry name" value="MmgE_PrpD_N"/>
    <property type="match status" value="1"/>
</dbReference>
<dbReference type="PANTHER" id="PTHR16943">
    <property type="entry name" value="2-METHYLCITRATE DEHYDRATASE-RELATED"/>
    <property type="match status" value="1"/>
</dbReference>
<dbReference type="InterPro" id="IPR042188">
    <property type="entry name" value="MmgE/PrpD_sf_2"/>
</dbReference>
<comment type="similarity">
    <text evidence="1">Belongs to the PrpD family.</text>
</comment>
<protein>
    <submittedName>
        <fullName evidence="4">MmgE/PrpD family protein</fullName>
    </submittedName>
</protein>
<dbReference type="InterPro" id="IPR045337">
    <property type="entry name" value="MmgE_PrpD_C"/>
</dbReference>
<evidence type="ECO:0000256" key="1">
    <source>
        <dbReference type="ARBA" id="ARBA00006174"/>
    </source>
</evidence>
<dbReference type="Gene3D" id="1.10.4100.10">
    <property type="entry name" value="2-methylcitrate dehydratase PrpD"/>
    <property type="match status" value="1"/>
</dbReference>
<dbReference type="InterPro" id="IPR036148">
    <property type="entry name" value="MmgE/PrpD_sf"/>
</dbReference>
<dbReference type="GO" id="GO:0016829">
    <property type="term" value="F:lyase activity"/>
    <property type="evidence" value="ECO:0007669"/>
    <property type="project" value="InterPro"/>
</dbReference>
<evidence type="ECO:0000259" key="3">
    <source>
        <dbReference type="Pfam" id="PF19305"/>
    </source>
</evidence>
<dbReference type="Proteomes" id="UP000533476">
    <property type="component" value="Unassembled WGS sequence"/>
</dbReference>
<dbReference type="Pfam" id="PF19305">
    <property type="entry name" value="MmgE_PrpD_C"/>
    <property type="match status" value="1"/>
</dbReference>
<proteinExistence type="inferred from homology"/>
<dbReference type="EMBL" id="JABBVZ010000019">
    <property type="protein sequence ID" value="NMP22229.1"/>
    <property type="molecule type" value="Genomic_DNA"/>
</dbReference>
<feature type="domain" description="MmgE/PrpD N-terminal" evidence="2">
    <location>
        <begin position="10"/>
        <end position="247"/>
    </location>
</feature>
<dbReference type="AlphaFoldDB" id="A0A7Y0L2S1"/>
<feature type="domain" description="MmgE/PrpD C-terminal" evidence="3">
    <location>
        <begin position="266"/>
        <end position="431"/>
    </location>
</feature>
<evidence type="ECO:0000259" key="2">
    <source>
        <dbReference type="Pfam" id="PF03972"/>
    </source>
</evidence>
<dbReference type="RefSeq" id="WP_169098340.1">
    <property type="nucleotide sequence ID" value="NZ_JABBVZ010000019.1"/>
</dbReference>
<sequence length="458" mass="49194">MDRVIERIVSMEQTIAYNRLPTNAVQAARRHLVDAIGCALKGYREPVAEIARALASEVTGARPVSVLGMGRGTTAEMAAFANGVMIRCLDLNDTYSSSGGVGHPSDYIPAVLAAGEEAGAPGTVIIEGIVLAYEVFCRLTDATHYGVTGWDHVCNGVIASAVASAHVLGLAPEEIANAVSLAAISNFALHETRVGVVSMWKGAQSANACRNGVFATQLARRGMTGPEAAFEGRVGIIKVAAPQFDLDLLTTDMDRLAILECHVKRYPAGFFSQSAIDAAREIHRRIGHPARLRSVQLGTFPFGVQVMAGDREKWAPKTRESADHSLPYLVAKALQTGDVSFDAFAPEALADPDVARILSVLSVVEDPDSAASWPNEARNVLEVTLDDGTVERVVVENYLGHSRNPMPDDMISEKFLDGARPLLGDSAADTFLQRLWHVDELSNIDELMATSLVRQPQR</sequence>
<comment type="caution">
    <text evidence="4">The sequence shown here is derived from an EMBL/GenBank/DDBJ whole genome shotgun (WGS) entry which is preliminary data.</text>
</comment>
<dbReference type="Gene3D" id="3.30.1330.120">
    <property type="entry name" value="2-methylcitrate dehydratase PrpD"/>
    <property type="match status" value="1"/>
</dbReference>
<name>A0A7Y0L2S1_9FIRM</name>